<gene>
    <name evidence="1" type="ORF">ABVT43_06330</name>
</gene>
<name>A0ABV2BS23_9GAMM</name>
<dbReference type="InterPro" id="IPR024096">
    <property type="entry name" value="NO_sig/Golgi_transp_ligand-bd"/>
</dbReference>
<dbReference type="Proteomes" id="UP001548189">
    <property type="component" value="Unassembled WGS sequence"/>
</dbReference>
<accession>A0ABV2BS23</accession>
<dbReference type="SUPFAM" id="SSF111126">
    <property type="entry name" value="Ligand-binding domain in the NO signalling and Golgi transport"/>
    <property type="match status" value="1"/>
</dbReference>
<evidence type="ECO:0000313" key="1">
    <source>
        <dbReference type="EMBL" id="MET1254733.1"/>
    </source>
</evidence>
<keyword evidence="2" id="KW-1185">Reference proteome</keyword>
<reference evidence="1 2" key="1">
    <citation type="submission" date="2024-06" db="EMBL/GenBank/DDBJ databases">
        <authorList>
            <person name="Li F."/>
        </authorList>
    </citation>
    <scope>NUCLEOTIDE SEQUENCE [LARGE SCALE GENOMIC DNA]</scope>
    <source>
        <strain evidence="1 2">GXAS 311</strain>
    </source>
</reference>
<proteinExistence type="predicted"/>
<dbReference type="EMBL" id="JBEVCJ010000005">
    <property type="protein sequence ID" value="MET1254733.1"/>
    <property type="molecule type" value="Genomic_DNA"/>
</dbReference>
<comment type="caution">
    <text evidence="1">The sequence shown here is derived from an EMBL/GenBank/DDBJ whole genome shotgun (WGS) entry which is preliminary data.</text>
</comment>
<evidence type="ECO:0000313" key="2">
    <source>
        <dbReference type="Proteomes" id="UP001548189"/>
    </source>
</evidence>
<protein>
    <submittedName>
        <fullName evidence="1">Uncharacterized protein</fullName>
    </submittedName>
</protein>
<sequence>MSVQFEVDAKFDENDKRQYINNQATVFHCHHYISLFTQLADDAKLFSGEKHLYDTAEETFYQVLNEYMKSHPNVSNQADKVSIAEQYFSFVGLGQLTLTVDSDAGGKAEMPFSHVDEGWKKKWGEFDKSINFIGQGFIAAAFAMINGQPVGSYHVTEVESQVCGADKSTFTIEKN</sequence>
<organism evidence="1 2">
    <name type="scientific">Aliikangiella maris</name>
    <dbReference type="NCBI Taxonomy" id="3162458"/>
    <lineage>
        <taxon>Bacteria</taxon>
        <taxon>Pseudomonadati</taxon>
        <taxon>Pseudomonadota</taxon>
        <taxon>Gammaproteobacteria</taxon>
        <taxon>Oceanospirillales</taxon>
        <taxon>Pleioneaceae</taxon>
        <taxon>Aliikangiella</taxon>
    </lineage>
</organism>